<dbReference type="Proteomes" id="UP000560658">
    <property type="component" value="Unassembled WGS sequence"/>
</dbReference>
<protein>
    <submittedName>
        <fullName evidence="1">Uncharacterized protein</fullName>
    </submittedName>
</protein>
<sequence length="61" mass="7202">MLSLHAKTDYIEWIHEPTIPLYNEKKETAVRVNACKYDKNSNKKSIQIKQRMYTKQEVCSG</sequence>
<dbReference type="EMBL" id="JACIER010000004">
    <property type="protein sequence ID" value="MBB4043558.1"/>
    <property type="molecule type" value="Genomic_DNA"/>
</dbReference>
<organism evidence="1 2">
    <name type="scientific">Bacteroides reticulotermitis</name>
    <dbReference type="NCBI Taxonomy" id="1133319"/>
    <lineage>
        <taxon>Bacteria</taxon>
        <taxon>Pseudomonadati</taxon>
        <taxon>Bacteroidota</taxon>
        <taxon>Bacteroidia</taxon>
        <taxon>Bacteroidales</taxon>
        <taxon>Bacteroidaceae</taxon>
        <taxon>Bacteroides</taxon>
    </lineage>
</organism>
<name>A0A840CZK8_9BACE</name>
<gene>
    <name evidence="1" type="ORF">GGR06_001340</name>
</gene>
<keyword evidence="2" id="KW-1185">Reference proteome</keyword>
<dbReference type="AlphaFoldDB" id="A0A840CZK8"/>
<accession>A0A840CZK8</accession>
<evidence type="ECO:0000313" key="2">
    <source>
        <dbReference type="Proteomes" id="UP000560658"/>
    </source>
</evidence>
<comment type="caution">
    <text evidence="1">The sequence shown here is derived from an EMBL/GenBank/DDBJ whole genome shotgun (WGS) entry which is preliminary data.</text>
</comment>
<reference evidence="1" key="1">
    <citation type="submission" date="2020-08" db="EMBL/GenBank/DDBJ databases">
        <title>Genomic Encyclopedia of Type Strains, Phase IV (KMG-IV): sequencing the most valuable type-strain genomes for metagenomic binning, comparative biology and taxonomic classification.</title>
        <authorList>
            <person name="Goeker M."/>
        </authorList>
    </citation>
    <scope>NUCLEOTIDE SEQUENCE [LARGE SCALE GENOMIC DNA]</scope>
    <source>
        <strain evidence="1">DSM 105720</strain>
    </source>
</reference>
<proteinExistence type="predicted"/>
<evidence type="ECO:0000313" key="1">
    <source>
        <dbReference type="EMBL" id="MBB4043558.1"/>
    </source>
</evidence>